<dbReference type="PATRIC" id="fig|1395513.3.peg.3002"/>
<dbReference type="Proteomes" id="UP000018296">
    <property type="component" value="Unassembled WGS sequence"/>
</dbReference>
<reference evidence="1 2" key="1">
    <citation type="journal article" date="2013" name="Genome Announc.">
        <title>Genome Sequence of Sporolactobacillus laevolacticus DSM442, an Efficient Polymer-Grade D-Lactate Producer from Agricultural Waste Cottonseed as a Nitrogen Source.</title>
        <authorList>
            <person name="Wang H."/>
            <person name="Wang L."/>
            <person name="Ju J."/>
            <person name="Yu B."/>
            <person name="Ma Y."/>
        </authorList>
    </citation>
    <scope>NUCLEOTIDE SEQUENCE [LARGE SCALE GENOMIC DNA]</scope>
    <source>
        <strain evidence="1 2">DSM 442</strain>
    </source>
</reference>
<dbReference type="AlphaFoldDB" id="V6IWI4"/>
<sequence>MIKFDSNFFPDFLNILYYWSLLEKEDKKYQEDQGSAVLSTGAYENNT</sequence>
<gene>
    <name evidence="1" type="ORF">P343_14780</name>
</gene>
<accession>V6IWI4</accession>
<keyword evidence="2" id="KW-1185">Reference proteome</keyword>
<dbReference type="EMBL" id="AWTC01000016">
    <property type="protein sequence ID" value="EST10931.1"/>
    <property type="molecule type" value="Genomic_DNA"/>
</dbReference>
<dbReference type="STRING" id="1395513.P343_14780"/>
<name>V6IWI4_9BACL</name>
<evidence type="ECO:0000313" key="1">
    <source>
        <dbReference type="EMBL" id="EST10931.1"/>
    </source>
</evidence>
<evidence type="ECO:0000313" key="2">
    <source>
        <dbReference type="Proteomes" id="UP000018296"/>
    </source>
</evidence>
<organism evidence="1 2">
    <name type="scientific">Sporolactobacillus laevolacticus DSM 442</name>
    <dbReference type="NCBI Taxonomy" id="1395513"/>
    <lineage>
        <taxon>Bacteria</taxon>
        <taxon>Bacillati</taxon>
        <taxon>Bacillota</taxon>
        <taxon>Bacilli</taxon>
        <taxon>Bacillales</taxon>
        <taxon>Sporolactobacillaceae</taxon>
        <taxon>Sporolactobacillus</taxon>
    </lineage>
</organism>
<protein>
    <submittedName>
        <fullName evidence="1">Uncharacterized protein</fullName>
    </submittedName>
</protein>
<comment type="caution">
    <text evidence="1">The sequence shown here is derived from an EMBL/GenBank/DDBJ whole genome shotgun (WGS) entry which is preliminary data.</text>
</comment>
<proteinExistence type="predicted"/>